<dbReference type="SMART" id="SM00342">
    <property type="entry name" value="HTH_ARAC"/>
    <property type="match status" value="1"/>
</dbReference>
<dbReference type="InterPro" id="IPR029062">
    <property type="entry name" value="Class_I_gatase-like"/>
</dbReference>
<dbReference type="InterPro" id="IPR002818">
    <property type="entry name" value="DJ-1/PfpI"/>
</dbReference>
<keyword evidence="2 7" id="KW-0238">DNA-binding</keyword>
<dbReference type="GO" id="GO:0003700">
    <property type="term" value="F:DNA-binding transcription factor activity"/>
    <property type="evidence" value="ECO:0007669"/>
    <property type="project" value="InterPro"/>
</dbReference>
<dbReference type="CDD" id="cd03136">
    <property type="entry name" value="GATase1_AraC_ArgR_like"/>
    <property type="match status" value="1"/>
</dbReference>
<evidence type="ECO:0000256" key="3">
    <source>
        <dbReference type="ARBA" id="ARBA00023163"/>
    </source>
</evidence>
<protein>
    <submittedName>
        <fullName evidence="7">Transcriptional regulator GlxA family, contains an amidase domain and an AraC-type DNA-binding HTH domain</fullName>
    </submittedName>
</protein>
<dbReference type="AlphaFoldDB" id="A0A1G9F148"/>
<reference evidence="8" key="1">
    <citation type="submission" date="2016-10" db="EMBL/GenBank/DDBJ databases">
        <authorList>
            <person name="Varghese N."/>
            <person name="Submissions S."/>
        </authorList>
    </citation>
    <scope>NUCLEOTIDE SEQUENCE [LARGE SCALE GENOMIC DNA]</scope>
    <source>
        <strain evidence="8">CGMCC 1.11022</strain>
    </source>
</reference>
<evidence type="ECO:0000313" key="8">
    <source>
        <dbReference type="Proteomes" id="UP000198894"/>
    </source>
</evidence>
<dbReference type="PROSITE" id="PS01124">
    <property type="entry name" value="HTH_ARAC_FAMILY_2"/>
    <property type="match status" value="1"/>
</dbReference>
<evidence type="ECO:0000256" key="2">
    <source>
        <dbReference type="ARBA" id="ARBA00023125"/>
    </source>
</evidence>
<dbReference type="SUPFAM" id="SSF46689">
    <property type="entry name" value="Homeodomain-like"/>
    <property type="match status" value="2"/>
</dbReference>
<feature type="signal peptide" evidence="5">
    <location>
        <begin position="1"/>
        <end position="23"/>
    </location>
</feature>
<organism evidence="7 8">
    <name type="scientific">Mesorhizobium muleiense</name>
    <dbReference type="NCBI Taxonomy" id="1004279"/>
    <lineage>
        <taxon>Bacteria</taxon>
        <taxon>Pseudomonadati</taxon>
        <taxon>Pseudomonadota</taxon>
        <taxon>Alphaproteobacteria</taxon>
        <taxon>Hyphomicrobiales</taxon>
        <taxon>Phyllobacteriaceae</taxon>
        <taxon>Mesorhizobium</taxon>
    </lineage>
</organism>
<dbReference type="PROSITE" id="PS00041">
    <property type="entry name" value="HTH_ARAC_FAMILY_1"/>
    <property type="match status" value="1"/>
</dbReference>
<dbReference type="Pfam" id="PF01965">
    <property type="entry name" value="DJ-1_PfpI"/>
    <property type="match status" value="1"/>
</dbReference>
<accession>A0A1G9F148</accession>
<dbReference type="PRINTS" id="PR00032">
    <property type="entry name" value="HTHARAC"/>
</dbReference>
<dbReference type="InterPro" id="IPR018060">
    <property type="entry name" value="HTH_AraC"/>
</dbReference>
<dbReference type="InterPro" id="IPR020449">
    <property type="entry name" value="Tscrpt_reg_AraC-type_HTH"/>
</dbReference>
<keyword evidence="3" id="KW-0804">Transcription</keyword>
<dbReference type="EMBL" id="FNEE01000021">
    <property type="protein sequence ID" value="SDK81993.1"/>
    <property type="molecule type" value="Genomic_DNA"/>
</dbReference>
<dbReference type="Gene3D" id="3.40.50.880">
    <property type="match status" value="1"/>
</dbReference>
<keyword evidence="1" id="KW-0805">Transcription regulation</keyword>
<feature type="compositionally biased region" description="Basic and acidic residues" evidence="4">
    <location>
        <begin position="332"/>
        <end position="350"/>
    </location>
</feature>
<evidence type="ECO:0000256" key="1">
    <source>
        <dbReference type="ARBA" id="ARBA00023015"/>
    </source>
</evidence>
<dbReference type="PANTHER" id="PTHR46796">
    <property type="entry name" value="HTH-TYPE TRANSCRIPTIONAL ACTIVATOR RHAS-RELATED"/>
    <property type="match status" value="1"/>
</dbReference>
<dbReference type="RefSeq" id="WP_236473034.1">
    <property type="nucleotide sequence ID" value="NZ_FNEE01000021.1"/>
</dbReference>
<keyword evidence="8" id="KW-1185">Reference proteome</keyword>
<feature type="domain" description="HTH araC/xylS-type" evidence="6">
    <location>
        <begin position="226"/>
        <end position="324"/>
    </location>
</feature>
<dbReference type="Proteomes" id="UP000198894">
    <property type="component" value="Unassembled WGS sequence"/>
</dbReference>
<keyword evidence="5" id="KW-0732">Signal</keyword>
<dbReference type="GO" id="GO:0043565">
    <property type="term" value="F:sequence-specific DNA binding"/>
    <property type="evidence" value="ECO:0007669"/>
    <property type="project" value="InterPro"/>
</dbReference>
<feature type="region of interest" description="Disordered" evidence="4">
    <location>
        <begin position="332"/>
        <end position="357"/>
    </location>
</feature>
<dbReference type="InterPro" id="IPR009057">
    <property type="entry name" value="Homeodomain-like_sf"/>
</dbReference>
<dbReference type="SUPFAM" id="SSF52317">
    <property type="entry name" value="Class I glutamine amidotransferase-like"/>
    <property type="match status" value="1"/>
</dbReference>
<name>A0A1G9F148_9HYPH</name>
<evidence type="ECO:0000259" key="6">
    <source>
        <dbReference type="PROSITE" id="PS01124"/>
    </source>
</evidence>
<evidence type="ECO:0000256" key="4">
    <source>
        <dbReference type="SAM" id="MobiDB-lite"/>
    </source>
</evidence>
<gene>
    <name evidence="7" type="ORF">SAMN05428953_12142</name>
</gene>
<evidence type="ECO:0000313" key="7">
    <source>
        <dbReference type="EMBL" id="SDK81993.1"/>
    </source>
</evidence>
<dbReference type="PANTHER" id="PTHR46796:SF6">
    <property type="entry name" value="ARAC SUBFAMILY"/>
    <property type="match status" value="1"/>
</dbReference>
<dbReference type="Pfam" id="PF12833">
    <property type="entry name" value="HTH_18"/>
    <property type="match status" value="1"/>
</dbReference>
<evidence type="ECO:0000256" key="5">
    <source>
        <dbReference type="SAM" id="SignalP"/>
    </source>
</evidence>
<feature type="chain" id="PRO_5011466913" evidence="5">
    <location>
        <begin position="24"/>
        <end position="357"/>
    </location>
</feature>
<dbReference type="Gene3D" id="1.10.10.60">
    <property type="entry name" value="Homeodomain-like"/>
    <property type="match status" value="1"/>
</dbReference>
<sequence length="357" mass="39984">MLDSQSTCRNFCFYLLPAFSLHAFSSAVEALRLANEVVGREVYSWQVISDDGQPAASSCGLLVCADSSLSFERERTRGSISAPAVVVVGGRNAPTPHKQLDAWLRECRNRRGSLIGISSGTIALARAGLAEGRRCAVHWEQFPIFCERFLGVVATQTAFERDGDLYTCAGGDAPFDMFLDLVDRHHGTIVVNRICEKAIACKTRSAGDRQRLPLHSRVKLNHQAVIKIIEEMEANLAEPLLLDELVGSAGLSRRQIERLFRRELGCSPSRYYLDLRLERAHLLLISSRLPVVEIAMACGFVSASHFSKAYREAYGCAPHQSRLPIYQRKEMRSNLPEENRTRQIDRRLSNERIPNCH</sequence>
<dbReference type="InterPro" id="IPR018062">
    <property type="entry name" value="HTH_AraC-typ_CS"/>
</dbReference>
<proteinExistence type="predicted"/>
<dbReference type="InterPro" id="IPR050204">
    <property type="entry name" value="AraC_XylS_family_regulators"/>
</dbReference>